<organism evidence="6 7">
    <name type="scientific">Mycolicibacterium madagascariense</name>
    <dbReference type="NCBI Taxonomy" id="212765"/>
    <lineage>
        <taxon>Bacteria</taxon>
        <taxon>Bacillati</taxon>
        <taxon>Actinomycetota</taxon>
        <taxon>Actinomycetes</taxon>
        <taxon>Mycobacteriales</taxon>
        <taxon>Mycobacteriaceae</taxon>
        <taxon>Mycolicibacterium</taxon>
    </lineage>
</organism>
<dbReference type="GO" id="GO:0004553">
    <property type="term" value="F:hydrolase activity, hydrolyzing O-glycosyl compounds"/>
    <property type="evidence" value="ECO:0007669"/>
    <property type="project" value="InterPro"/>
</dbReference>
<dbReference type="InterPro" id="IPR051923">
    <property type="entry name" value="Glycosyl_Hydrolase_39"/>
</dbReference>
<comment type="similarity">
    <text evidence="3">Belongs to the glycosyl hydrolase 5 (cellulase A) family.</text>
</comment>
<dbReference type="KEGG" id="mmag:MMAD_52650"/>
<dbReference type="PANTHER" id="PTHR12631:SF10">
    <property type="entry name" value="BETA-XYLOSIDASE-LIKE PROTEIN-RELATED"/>
    <property type="match status" value="1"/>
</dbReference>
<feature type="chain" id="PRO_5029456406" description="Glycoside hydrolase family 5 domain-containing protein" evidence="4">
    <location>
        <begin position="22"/>
        <end position="357"/>
    </location>
</feature>
<protein>
    <recommendedName>
        <fullName evidence="5">Glycoside hydrolase family 5 domain-containing protein</fullName>
    </recommendedName>
</protein>
<evidence type="ECO:0000259" key="5">
    <source>
        <dbReference type="Pfam" id="PF00150"/>
    </source>
</evidence>
<sequence length="357" mass="37363">MRNVVKIIATAATVAAVAATAAVVLHPQARTVAIAKAAINSSGSTVGIADSDMYGYSPDDVNRTLDLIKGDGVRTVRLFIPWLDVEPNPGTFNWGQVDLMVDAANARGMSVLGGITSAPAWATAPGSAPATSPPASVDTYGDFAGAVAARYRGRVSAYEIWNEPNSVLSWTSGPQGPEPAKYADLLKAAYPKIKAADPSATVIGGVLGSVFSLGALTLDPVAFVNQMYAAGAKGSFDALSLHPYQYTTKFSEGGSVFASPLSQYDGMRQAMVGNGDGGKKIWATEYGEPTSSVDEATQAAYITDFLTKWRTLPGAGPAYIYTTRDRNTGSGNDLDTLGIYRTDWTPKPAVDAVRAFA</sequence>
<keyword evidence="7" id="KW-1185">Reference proteome</keyword>
<feature type="signal peptide" evidence="4">
    <location>
        <begin position="1"/>
        <end position="21"/>
    </location>
</feature>
<dbReference type="Pfam" id="PF00150">
    <property type="entry name" value="Cellulase"/>
    <property type="match status" value="1"/>
</dbReference>
<reference evidence="6 7" key="1">
    <citation type="journal article" date="2019" name="Emerg. Microbes Infect.">
        <title>Comprehensive subspecies identification of 175 nontuberculous mycobacteria species based on 7547 genomic profiles.</title>
        <authorList>
            <person name="Matsumoto Y."/>
            <person name="Kinjo T."/>
            <person name="Motooka D."/>
            <person name="Nabeya D."/>
            <person name="Jung N."/>
            <person name="Uechi K."/>
            <person name="Horii T."/>
            <person name="Iida T."/>
            <person name="Fujita J."/>
            <person name="Nakamura S."/>
        </authorList>
    </citation>
    <scope>NUCLEOTIDE SEQUENCE [LARGE SCALE GENOMIC DNA]</scope>
    <source>
        <strain evidence="6 7">JCM 13574</strain>
    </source>
</reference>
<evidence type="ECO:0000256" key="3">
    <source>
        <dbReference type="RuleBase" id="RU361153"/>
    </source>
</evidence>
<proteinExistence type="inferred from homology"/>
<dbReference type="InterPro" id="IPR017853">
    <property type="entry name" value="GH"/>
</dbReference>
<dbReference type="RefSeq" id="WP_163742840.1">
    <property type="nucleotide sequence ID" value="NZ_AP022610.1"/>
</dbReference>
<evidence type="ECO:0000313" key="6">
    <source>
        <dbReference type="EMBL" id="BBZ30970.1"/>
    </source>
</evidence>
<dbReference type="AlphaFoldDB" id="A0A7I7XP24"/>
<dbReference type="EMBL" id="AP022610">
    <property type="protein sequence ID" value="BBZ30970.1"/>
    <property type="molecule type" value="Genomic_DNA"/>
</dbReference>
<dbReference type="SUPFAM" id="SSF51445">
    <property type="entry name" value="(Trans)glycosidases"/>
    <property type="match status" value="1"/>
</dbReference>
<dbReference type="Gene3D" id="3.20.20.80">
    <property type="entry name" value="Glycosidases"/>
    <property type="match status" value="1"/>
</dbReference>
<evidence type="ECO:0000313" key="7">
    <source>
        <dbReference type="Proteomes" id="UP000466517"/>
    </source>
</evidence>
<evidence type="ECO:0000256" key="2">
    <source>
        <dbReference type="ARBA" id="ARBA00023295"/>
    </source>
</evidence>
<keyword evidence="4" id="KW-0732">Signal</keyword>
<feature type="domain" description="Glycoside hydrolase family 5" evidence="5">
    <location>
        <begin position="42"/>
        <end position="304"/>
    </location>
</feature>
<evidence type="ECO:0000256" key="4">
    <source>
        <dbReference type="SAM" id="SignalP"/>
    </source>
</evidence>
<dbReference type="PANTHER" id="PTHR12631">
    <property type="entry name" value="ALPHA-L-IDURONIDASE"/>
    <property type="match status" value="1"/>
</dbReference>
<name>A0A7I7XP24_9MYCO</name>
<dbReference type="Proteomes" id="UP000466517">
    <property type="component" value="Chromosome"/>
</dbReference>
<evidence type="ECO:0000256" key="1">
    <source>
        <dbReference type="ARBA" id="ARBA00022801"/>
    </source>
</evidence>
<dbReference type="InterPro" id="IPR001547">
    <property type="entry name" value="Glyco_hydro_5"/>
</dbReference>
<accession>A0A7I7XP24</accession>
<gene>
    <name evidence="6" type="ORF">MMAD_52650</name>
</gene>
<keyword evidence="2 3" id="KW-0326">Glycosidase</keyword>
<keyword evidence="1 3" id="KW-0378">Hydrolase</keyword>
<dbReference type="GO" id="GO:0000272">
    <property type="term" value="P:polysaccharide catabolic process"/>
    <property type="evidence" value="ECO:0007669"/>
    <property type="project" value="InterPro"/>
</dbReference>